<name>A0A2Y9JF67_ENHLU</name>
<organism evidence="5 6">
    <name type="scientific">Enhydra lutris kenyoni</name>
    <name type="common">northern sea otter</name>
    <dbReference type="NCBI Taxonomy" id="391180"/>
    <lineage>
        <taxon>Eukaryota</taxon>
        <taxon>Metazoa</taxon>
        <taxon>Chordata</taxon>
        <taxon>Craniata</taxon>
        <taxon>Vertebrata</taxon>
        <taxon>Euteleostomi</taxon>
        <taxon>Mammalia</taxon>
        <taxon>Eutheria</taxon>
        <taxon>Laurasiatheria</taxon>
        <taxon>Carnivora</taxon>
        <taxon>Caniformia</taxon>
        <taxon>Musteloidea</taxon>
        <taxon>Mustelidae</taxon>
        <taxon>Lutrinae</taxon>
        <taxon>Enhydra</taxon>
    </lineage>
</organism>
<dbReference type="AlphaFoldDB" id="A0A2Y9JF67"/>
<dbReference type="OrthoDB" id="194358at2759"/>
<dbReference type="PROSITE" id="PS50297">
    <property type="entry name" value="ANK_REP_REGION"/>
    <property type="match status" value="1"/>
</dbReference>
<evidence type="ECO:0000256" key="1">
    <source>
        <dbReference type="ARBA" id="ARBA00022737"/>
    </source>
</evidence>
<sequence length="197" mass="22429">MELTKMSDMTKLHQAVASGDYNLVRKILKKGLCDPNYKDVDWNDRTPLHWAAIKGHMEVMQVLLEHGARPCLVTDVGWTAAHFAAESGHVNVLKVLHGLRAPIDAPDFFGDTPKRIAQIYGQTACVAFLEKAEPECQDHRRTARQKGLPLDQQDEDWDAKKRELELSLPSLNRNTDKKMNKTIRAPTRPGHMKERRE</sequence>
<evidence type="ECO:0000256" key="2">
    <source>
        <dbReference type="ARBA" id="ARBA00023043"/>
    </source>
</evidence>
<keyword evidence="1" id="KW-0677">Repeat</keyword>
<feature type="repeat" description="ANK" evidence="3">
    <location>
        <begin position="43"/>
        <end position="75"/>
    </location>
</feature>
<keyword evidence="2 3" id="KW-0040">ANK repeat</keyword>
<evidence type="ECO:0000313" key="6">
    <source>
        <dbReference type="RefSeq" id="XP_022359653.1"/>
    </source>
</evidence>
<feature type="region of interest" description="Disordered" evidence="4">
    <location>
        <begin position="168"/>
        <end position="197"/>
    </location>
</feature>
<feature type="repeat" description="ANK" evidence="3">
    <location>
        <begin position="76"/>
        <end position="108"/>
    </location>
</feature>
<evidence type="ECO:0000256" key="4">
    <source>
        <dbReference type="SAM" id="MobiDB-lite"/>
    </source>
</evidence>
<dbReference type="InterPro" id="IPR050776">
    <property type="entry name" value="Ank_Repeat/CDKN_Inhibitor"/>
</dbReference>
<reference evidence="6" key="1">
    <citation type="submission" date="2025-08" db="UniProtKB">
        <authorList>
            <consortium name="RefSeq"/>
        </authorList>
    </citation>
    <scope>IDENTIFICATION</scope>
    <source>
        <tissue evidence="6">Blood</tissue>
    </source>
</reference>
<dbReference type="SMART" id="SM00248">
    <property type="entry name" value="ANK"/>
    <property type="match status" value="3"/>
</dbReference>
<accession>A0A2Y9JF67</accession>
<dbReference type="Proteomes" id="UP000248482">
    <property type="component" value="Unplaced"/>
</dbReference>
<dbReference type="KEGG" id="elk:111147723"/>
<dbReference type="PROSITE" id="PS50088">
    <property type="entry name" value="ANK_REPEAT"/>
    <property type="match status" value="2"/>
</dbReference>
<dbReference type="STRING" id="391180.A0A2Y9JF67"/>
<dbReference type="SUPFAM" id="SSF48403">
    <property type="entry name" value="Ankyrin repeat"/>
    <property type="match status" value="1"/>
</dbReference>
<dbReference type="InterPro" id="IPR002110">
    <property type="entry name" value="Ankyrin_rpt"/>
</dbReference>
<dbReference type="PANTHER" id="PTHR24201:SF15">
    <property type="entry name" value="ANKYRIN REPEAT DOMAIN-CONTAINING PROTEIN 66"/>
    <property type="match status" value="1"/>
</dbReference>
<dbReference type="Gene3D" id="1.25.40.20">
    <property type="entry name" value="Ankyrin repeat-containing domain"/>
    <property type="match status" value="1"/>
</dbReference>
<dbReference type="RefSeq" id="XP_022359653.1">
    <property type="nucleotide sequence ID" value="XM_022503945.1"/>
</dbReference>
<gene>
    <name evidence="6" type="primary">LOC111147723</name>
</gene>
<dbReference type="GeneID" id="111147723"/>
<dbReference type="InterPro" id="IPR036770">
    <property type="entry name" value="Ankyrin_rpt-contain_sf"/>
</dbReference>
<evidence type="ECO:0000313" key="5">
    <source>
        <dbReference type="Proteomes" id="UP000248482"/>
    </source>
</evidence>
<dbReference type="Pfam" id="PF12796">
    <property type="entry name" value="Ank_2"/>
    <property type="match status" value="1"/>
</dbReference>
<protein>
    <submittedName>
        <fullName evidence="6">Ankyrin repeat domain-containing protein 66</fullName>
    </submittedName>
</protein>
<evidence type="ECO:0000256" key="3">
    <source>
        <dbReference type="PROSITE-ProRule" id="PRU00023"/>
    </source>
</evidence>
<dbReference type="PANTHER" id="PTHR24201">
    <property type="entry name" value="ANK_REP_REGION DOMAIN-CONTAINING PROTEIN"/>
    <property type="match status" value="1"/>
</dbReference>
<proteinExistence type="predicted"/>
<keyword evidence="5" id="KW-1185">Reference proteome</keyword>